<keyword evidence="4" id="KW-1185">Reference proteome</keyword>
<gene>
    <name evidence="3" type="ORF">BT67DRAFT_377460</name>
</gene>
<evidence type="ECO:0000256" key="1">
    <source>
        <dbReference type="SAM" id="MobiDB-lite"/>
    </source>
</evidence>
<proteinExistence type="predicted"/>
<accession>A0AAN6UM52</accession>
<keyword evidence="2" id="KW-0732">Signal</keyword>
<dbReference type="EMBL" id="MU853406">
    <property type="protein sequence ID" value="KAK4135206.1"/>
    <property type="molecule type" value="Genomic_DNA"/>
</dbReference>
<dbReference type="Proteomes" id="UP001304895">
    <property type="component" value="Unassembled WGS sequence"/>
</dbReference>
<sequence length="320" mass="33331">MAALGGFCNIRSAVIATLPCILIALYPAAATAQDTGALIPCYQYDGHVSPNNTRCPNSNTCCNARATCLSNRLCHNEGDDPDVFVRGPCAVRPKFLGDWDDGCAQICNYNEFAGIFPRVIVCSDGSLCCNRVDDCCNKGRQFTFLDESGNVVASKATAPTTRYVPIDGSLERSTAVPSASASTSSTATAESTSSPAPSSPAAAETSPTSDTPAPGPPLSGSDDSLALKVGLGLGIPLAVLLTACAAYFLRRRQPTPTADSATYQPDGSYYNPAASMPGMVYAGVPKPHEPKYPRPYPAELGDHRPAELGVGDGGPQTSQR</sequence>
<feature type="region of interest" description="Disordered" evidence="1">
    <location>
        <begin position="174"/>
        <end position="221"/>
    </location>
</feature>
<organism evidence="3 4">
    <name type="scientific">Trichocladium antarcticum</name>
    <dbReference type="NCBI Taxonomy" id="1450529"/>
    <lineage>
        <taxon>Eukaryota</taxon>
        <taxon>Fungi</taxon>
        <taxon>Dikarya</taxon>
        <taxon>Ascomycota</taxon>
        <taxon>Pezizomycotina</taxon>
        <taxon>Sordariomycetes</taxon>
        <taxon>Sordariomycetidae</taxon>
        <taxon>Sordariales</taxon>
        <taxon>Chaetomiaceae</taxon>
        <taxon>Trichocladium</taxon>
    </lineage>
</organism>
<feature type="compositionally biased region" description="Low complexity" evidence="1">
    <location>
        <begin position="174"/>
        <end position="212"/>
    </location>
</feature>
<reference evidence="3" key="1">
    <citation type="journal article" date="2023" name="Mol. Phylogenet. Evol.">
        <title>Genome-scale phylogeny and comparative genomics of the fungal order Sordariales.</title>
        <authorList>
            <person name="Hensen N."/>
            <person name="Bonometti L."/>
            <person name="Westerberg I."/>
            <person name="Brannstrom I.O."/>
            <person name="Guillou S."/>
            <person name="Cros-Aarteil S."/>
            <person name="Calhoun S."/>
            <person name="Haridas S."/>
            <person name="Kuo A."/>
            <person name="Mondo S."/>
            <person name="Pangilinan J."/>
            <person name="Riley R."/>
            <person name="LaButti K."/>
            <person name="Andreopoulos B."/>
            <person name="Lipzen A."/>
            <person name="Chen C."/>
            <person name="Yan M."/>
            <person name="Daum C."/>
            <person name="Ng V."/>
            <person name="Clum A."/>
            <person name="Steindorff A."/>
            <person name="Ohm R.A."/>
            <person name="Martin F."/>
            <person name="Silar P."/>
            <person name="Natvig D.O."/>
            <person name="Lalanne C."/>
            <person name="Gautier V."/>
            <person name="Ament-Velasquez S.L."/>
            <person name="Kruys A."/>
            <person name="Hutchinson M.I."/>
            <person name="Powell A.J."/>
            <person name="Barry K."/>
            <person name="Miller A.N."/>
            <person name="Grigoriev I.V."/>
            <person name="Debuchy R."/>
            <person name="Gladieux P."/>
            <person name="Hiltunen Thoren M."/>
            <person name="Johannesson H."/>
        </authorList>
    </citation>
    <scope>NUCLEOTIDE SEQUENCE</scope>
    <source>
        <strain evidence="3">CBS 123565</strain>
    </source>
</reference>
<dbReference type="AlphaFoldDB" id="A0AAN6UM52"/>
<feature type="chain" id="PRO_5043005853" description="Mid2 domain-containing protein" evidence="2">
    <location>
        <begin position="33"/>
        <end position="320"/>
    </location>
</feature>
<name>A0AAN6UM52_9PEZI</name>
<evidence type="ECO:0000256" key="2">
    <source>
        <dbReference type="SAM" id="SignalP"/>
    </source>
</evidence>
<evidence type="ECO:0000313" key="4">
    <source>
        <dbReference type="Proteomes" id="UP001304895"/>
    </source>
</evidence>
<protein>
    <recommendedName>
        <fullName evidence="5">Mid2 domain-containing protein</fullName>
    </recommendedName>
</protein>
<comment type="caution">
    <text evidence="3">The sequence shown here is derived from an EMBL/GenBank/DDBJ whole genome shotgun (WGS) entry which is preliminary data.</text>
</comment>
<reference evidence="3" key="2">
    <citation type="submission" date="2023-05" db="EMBL/GenBank/DDBJ databases">
        <authorList>
            <consortium name="Lawrence Berkeley National Laboratory"/>
            <person name="Steindorff A."/>
            <person name="Hensen N."/>
            <person name="Bonometti L."/>
            <person name="Westerberg I."/>
            <person name="Brannstrom I.O."/>
            <person name="Guillou S."/>
            <person name="Cros-Aarteil S."/>
            <person name="Calhoun S."/>
            <person name="Haridas S."/>
            <person name="Kuo A."/>
            <person name="Mondo S."/>
            <person name="Pangilinan J."/>
            <person name="Riley R."/>
            <person name="Labutti K."/>
            <person name="Andreopoulos B."/>
            <person name="Lipzen A."/>
            <person name="Chen C."/>
            <person name="Yanf M."/>
            <person name="Daum C."/>
            <person name="Ng V."/>
            <person name="Clum A."/>
            <person name="Ohm R."/>
            <person name="Martin F."/>
            <person name="Silar P."/>
            <person name="Natvig D."/>
            <person name="Lalanne C."/>
            <person name="Gautier V."/>
            <person name="Ament-Velasquez S.L."/>
            <person name="Kruys A."/>
            <person name="Hutchinson M.I."/>
            <person name="Powell A.J."/>
            <person name="Barry K."/>
            <person name="Miller A.N."/>
            <person name="Grigoriev I.V."/>
            <person name="Debuchy R."/>
            <person name="Gladieux P."/>
            <person name="Thoren M.H."/>
            <person name="Johannesson H."/>
        </authorList>
    </citation>
    <scope>NUCLEOTIDE SEQUENCE</scope>
    <source>
        <strain evidence="3">CBS 123565</strain>
    </source>
</reference>
<feature type="region of interest" description="Disordered" evidence="1">
    <location>
        <begin position="275"/>
        <end position="320"/>
    </location>
</feature>
<evidence type="ECO:0008006" key="5">
    <source>
        <dbReference type="Google" id="ProtNLM"/>
    </source>
</evidence>
<evidence type="ECO:0000313" key="3">
    <source>
        <dbReference type="EMBL" id="KAK4135206.1"/>
    </source>
</evidence>
<feature type="signal peptide" evidence="2">
    <location>
        <begin position="1"/>
        <end position="32"/>
    </location>
</feature>